<dbReference type="PANTHER" id="PTHR43586">
    <property type="entry name" value="CYSTEINE DESULFURASE"/>
    <property type="match status" value="1"/>
</dbReference>
<proteinExistence type="inferred from homology"/>
<evidence type="ECO:0000256" key="5">
    <source>
        <dbReference type="RuleBase" id="RU004504"/>
    </source>
</evidence>
<sequence>MSILTILDAANTAATVDAATDAVAAAAPAATPAGVPADASTGAAECPLPAVVGSDLLVPLADGRQVPYANLDYAASAPCLEPVRAAVAEALPAYSSVHRGAGYASRLTTARYERARHTVRAFAGARPGDAVVFTRNTTDAMNLLARCLPEGTTVVVFDSEHHASLLPWPRAVRLAPPASPGEAVRAADEALAAIDGPKLLVVTAASNVTGELWPIAALAHVAHERGARIAVDAAQYAPHRRLAVAALDLDYVAFSGHKLYAPFGAGALVGRPDWLAQAEPYLRGGGATRNVADEVEWSTDPEQRHEAGTPNVLGAIALAAACEALTATGWTPIVRHEERLTARLRAGLPEGVRELALWGPDHPRIGVVSFTVAGHPAREVAEILSTEYGIGVRDGRFCAHPFVRALLGEEGDCADGTGAAVRASIGIGTTEEHIDRLVAALHDIVRR</sequence>
<dbReference type="Gene3D" id="3.90.1150.10">
    <property type="entry name" value="Aspartate Aminotransferase, domain 1"/>
    <property type="match status" value="1"/>
</dbReference>
<evidence type="ECO:0000313" key="8">
    <source>
        <dbReference type="Proteomes" id="UP000319213"/>
    </source>
</evidence>
<accession>A0A543IU98</accession>
<dbReference type="Pfam" id="PF00266">
    <property type="entry name" value="Aminotran_5"/>
    <property type="match status" value="1"/>
</dbReference>
<evidence type="ECO:0000256" key="2">
    <source>
        <dbReference type="ARBA" id="ARBA00010447"/>
    </source>
</evidence>
<keyword evidence="7" id="KW-0456">Lyase</keyword>
<dbReference type="OrthoDB" id="9804366at2"/>
<comment type="caution">
    <text evidence="7">The sequence shown here is derived from an EMBL/GenBank/DDBJ whole genome shotgun (WGS) entry which is preliminary data.</text>
</comment>
<evidence type="ECO:0000256" key="4">
    <source>
        <dbReference type="ARBA" id="ARBA00050776"/>
    </source>
</evidence>
<dbReference type="GO" id="GO:0031071">
    <property type="term" value="F:cysteine desulfurase activity"/>
    <property type="evidence" value="ECO:0007669"/>
    <property type="project" value="UniProtKB-EC"/>
</dbReference>
<comment type="cofactor">
    <cofactor evidence="1 5">
        <name>pyridoxal 5'-phosphate</name>
        <dbReference type="ChEBI" id="CHEBI:597326"/>
    </cofactor>
</comment>
<dbReference type="Proteomes" id="UP000319213">
    <property type="component" value="Unassembled WGS sequence"/>
</dbReference>
<name>A0A543IU98_9ACTN</name>
<dbReference type="InterPro" id="IPR015421">
    <property type="entry name" value="PyrdxlP-dep_Trfase_major"/>
</dbReference>
<dbReference type="SUPFAM" id="SSF53383">
    <property type="entry name" value="PLP-dependent transferases"/>
    <property type="match status" value="1"/>
</dbReference>
<dbReference type="PANTHER" id="PTHR43586:SF8">
    <property type="entry name" value="CYSTEINE DESULFURASE 1, CHLOROPLASTIC"/>
    <property type="match status" value="1"/>
</dbReference>
<dbReference type="Gene3D" id="3.40.640.10">
    <property type="entry name" value="Type I PLP-dependent aspartate aminotransferase-like (Major domain)"/>
    <property type="match status" value="1"/>
</dbReference>
<dbReference type="GO" id="GO:0016829">
    <property type="term" value="F:lyase activity"/>
    <property type="evidence" value="ECO:0007669"/>
    <property type="project" value="UniProtKB-KW"/>
</dbReference>
<evidence type="ECO:0000259" key="6">
    <source>
        <dbReference type="Pfam" id="PF00266"/>
    </source>
</evidence>
<evidence type="ECO:0000256" key="3">
    <source>
        <dbReference type="ARBA" id="ARBA00022898"/>
    </source>
</evidence>
<comment type="catalytic activity">
    <reaction evidence="4">
        <text>(sulfur carrier)-H + L-cysteine = (sulfur carrier)-SH + L-alanine</text>
        <dbReference type="Rhea" id="RHEA:43892"/>
        <dbReference type="Rhea" id="RHEA-COMP:14737"/>
        <dbReference type="Rhea" id="RHEA-COMP:14739"/>
        <dbReference type="ChEBI" id="CHEBI:29917"/>
        <dbReference type="ChEBI" id="CHEBI:35235"/>
        <dbReference type="ChEBI" id="CHEBI:57972"/>
        <dbReference type="ChEBI" id="CHEBI:64428"/>
        <dbReference type="EC" id="2.8.1.7"/>
    </reaction>
</comment>
<dbReference type="InterPro" id="IPR015422">
    <property type="entry name" value="PyrdxlP-dep_Trfase_small"/>
</dbReference>
<keyword evidence="8" id="KW-1185">Reference proteome</keyword>
<dbReference type="InterPro" id="IPR015424">
    <property type="entry name" value="PyrdxlP-dep_Trfase"/>
</dbReference>
<protein>
    <submittedName>
        <fullName evidence="7">Selenocysteine lyase/cysteine desulfurase</fullName>
    </submittedName>
</protein>
<dbReference type="PROSITE" id="PS00595">
    <property type="entry name" value="AA_TRANSFER_CLASS_5"/>
    <property type="match status" value="1"/>
</dbReference>
<comment type="similarity">
    <text evidence="2">Belongs to the class-V pyridoxal-phosphate-dependent aminotransferase family. Csd subfamily.</text>
</comment>
<evidence type="ECO:0000313" key="7">
    <source>
        <dbReference type="EMBL" id="TQM74151.1"/>
    </source>
</evidence>
<feature type="domain" description="Aminotransferase class V" evidence="6">
    <location>
        <begin position="70"/>
        <end position="437"/>
    </location>
</feature>
<evidence type="ECO:0000256" key="1">
    <source>
        <dbReference type="ARBA" id="ARBA00001933"/>
    </source>
</evidence>
<dbReference type="EMBL" id="VFPQ01000001">
    <property type="protein sequence ID" value="TQM74151.1"/>
    <property type="molecule type" value="Genomic_DNA"/>
</dbReference>
<gene>
    <name evidence="7" type="ORF">FHX40_0815</name>
</gene>
<reference evidence="7 8" key="1">
    <citation type="submission" date="2019-06" db="EMBL/GenBank/DDBJ databases">
        <title>Sequencing the genomes of 1000 actinobacteria strains.</title>
        <authorList>
            <person name="Klenk H.-P."/>
        </authorList>
    </citation>
    <scope>NUCLEOTIDE SEQUENCE [LARGE SCALE GENOMIC DNA]</scope>
    <source>
        <strain evidence="7 8">DSM 43186</strain>
    </source>
</reference>
<dbReference type="InterPro" id="IPR020578">
    <property type="entry name" value="Aminotrans_V_PyrdxlP_BS"/>
</dbReference>
<organism evidence="7 8">
    <name type="scientific">Thermopolyspora flexuosa</name>
    <dbReference type="NCBI Taxonomy" id="103836"/>
    <lineage>
        <taxon>Bacteria</taxon>
        <taxon>Bacillati</taxon>
        <taxon>Actinomycetota</taxon>
        <taxon>Actinomycetes</taxon>
        <taxon>Streptosporangiales</taxon>
        <taxon>Streptosporangiaceae</taxon>
        <taxon>Thermopolyspora</taxon>
    </lineage>
</organism>
<keyword evidence="3" id="KW-0663">Pyridoxal phosphate</keyword>
<dbReference type="InterPro" id="IPR000192">
    <property type="entry name" value="Aminotrans_V_dom"/>
</dbReference>
<dbReference type="AlphaFoldDB" id="A0A543IU98"/>